<protein>
    <recommendedName>
        <fullName evidence="3">AMP-binding enzyme C-terminal domain-containing protein</fullName>
    </recommendedName>
</protein>
<organism evidence="1 2">
    <name type="scientific">Mycolicibacter hiberniae</name>
    <dbReference type="NCBI Taxonomy" id="29314"/>
    <lineage>
        <taxon>Bacteria</taxon>
        <taxon>Bacillati</taxon>
        <taxon>Actinomycetota</taxon>
        <taxon>Actinomycetes</taxon>
        <taxon>Mycobacteriales</taxon>
        <taxon>Mycobacteriaceae</taxon>
        <taxon>Mycolicibacter</taxon>
    </lineage>
</organism>
<proteinExistence type="predicted"/>
<name>A0A7I7WYI1_9MYCO</name>
<dbReference type="EMBL" id="AP022609">
    <property type="protein sequence ID" value="BBZ21583.1"/>
    <property type="molecule type" value="Genomic_DNA"/>
</dbReference>
<dbReference type="InterPro" id="IPR045851">
    <property type="entry name" value="AMP-bd_C_sf"/>
</dbReference>
<dbReference type="AlphaFoldDB" id="A0A7I7WYI1"/>
<dbReference type="Proteomes" id="UP000467260">
    <property type="component" value="Chromosome"/>
</dbReference>
<accession>A0A7I7WYI1</accession>
<keyword evidence="2" id="KW-1185">Reference proteome</keyword>
<gene>
    <name evidence="1" type="ORF">MHIB_00010</name>
</gene>
<dbReference type="SUPFAM" id="SSF56801">
    <property type="entry name" value="Acetyl-CoA synthetase-like"/>
    <property type="match status" value="1"/>
</dbReference>
<dbReference type="KEGG" id="mhib:MHIB_00010"/>
<dbReference type="Gene3D" id="3.30.300.30">
    <property type="match status" value="1"/>
</dbReference>
<evidence type="ECO:0000313" key="2">
    <source>
        <dbReference type="Proteomes" id="UP000467260"/>
    </source>
</evidence>
<reference evidence="1 2" key="1">
    <citation type="journal article" date="2019" name="Emerg. Microbes Infect.">
        <title>Comprehensive subspecies identification of 175 nontuberculous mycobacteria species based on 7547 genomic profiles.</title>
        <authorList>
            <person name="Matsumoto Y."/>
            <person name="Kinjo T."/>
            <person name="Motooka D."/>
            <person name="Nabeya D."/>
            <person name="Jung N."/>
            <person name="Uechi K."/>
            <person name="Horii T."/>
            <person name="Iida T."/>
            <person name="Fujita J."/>
            <person name="Nakamura S."/>
        </authorList>
    </citation>
    <scope>NUCLEOTIDE SEQUENCE [LARGE SCALE GENOMIC DNA]</scope>
    <source>
        <strain evidence="1 2">JCM 13571</strain>
    </source>
</reference>
<evidence type="ECO:0000313" key="1">
    <source>
        <dbReference type="EMBL" id="BBZ21583.1"/>
    </source>
</evidence>
<evidence type="ECO:0008006" key="3">
    <source>
        <dbReference type="Google" id="ProtNLM"/>
    </source>
</evidence>
<sequence>MPGAARLTHRVPARIVFVDQLPRNEVGKVVKRNLLPGDHE</sequence>